<evidence type="ECO:0000313" key="8">
    <source>
        <dbReference type="EMBL" id="GIX76465.1"/>
    </source>
</evidence>
<dbReference type="Pfam" id="PF03725">
    <property type="entry name" value="RNase_PH_C"/>
    <property type="match status" value="1"/>
</dbReference>
<reference evidence="8 9" key="1">
    <citation type="submission" date="2021-06" db="EMBL/GenBank/DDBJ databases">
        <title>Caerostris extrusa draft genome.</title>
        <authorList>
            <person name="Kono N."/>
            <person name="Arakawa K."/>
        </authorList>
    </citation>
    <scope>NUCLEOTIDE SEQUENCE [LARGE SCALE GENOMIC DNA]</scope>
</reference>
<evidence type="ECO:0000256" key="3">
    <source>
        <dbReference type="ARBA" id="ARBA00022552"/>
    </source>
</evidence>
<keyword evidence="9" id="KW-1185">Reference proteome</keyword>
<dbReference type="PANTHER" id="PTHR11953:SF1">
    <property type="entry name" value="EXOSOME COMPLEX COMPONENT RRP46"/>
    <property type="match status" value="1"/>
</dbReference>
<evidence type="ECO:0000259" key="7">
    <source>
        <dbReference type="Pfam" id="PF03725"/>
    </source>
</evidence>
<feature type="domain" description="Exoribonuclease phosphorolytic" evidence="7">
    <location>
        <begin position="122"/>
        <end position="185"/>
    </location>
</feature>
<gene>
    <name evidence="8" type="primary">Exosc5</name>
    <name evidence="8" type="ORF">CEXT_607781</name>
</gene>
<dbReference type="InterPro" id="IPR001247">
    <property type="entry name" value="ExoRNase_PH_dom1"/>
</dbReference>
<name>A0AAV4MVF1_CAEEX</name>
<comment type="subcellular location">
    <subcellularLocation>
        <location evidence="1">Nucleus</location>
    </subcellularLocation>
</comment>
<sequence length="208" mass="22931">MHAAEVNNLSRSDGSALVSTGETAVQASVYGPTEIKISKELYDKALIEVTFNTKVFSSDIDARFMEFFIRNAIESAIVTSMHPHTSINVTVQEITDDGNLLACSVNGACLALLDAGIPMNSMVAAISIALVNDKLIPFPSLKEIKQAEKMTTICFESSMKKIVGMKNSSFLNTKELKEIIEIGRKSAEELFQFYRNVCCKKYKKIENS</sequence>
<accession>A0AAV4MVF1</accession>
<organism evidence="8 9">
    <name type="scientific">Caerostris extrusa</name>
    <name type="common">Bark spider</name>
    <name type="synonym">Caerostris bankana</name>
    <dbReference type="NCBI Taxonomy" id="172846"/>
    <lineage>
        <taxon>Eukaryota</taxon>
        <taxon>Metazoa</taxon>
        <taxon>Ecdysozoa</taxon>
        <taxon>Arthropoda</taxon>
        <taxon>Chelicerata</taxon>
        <taxon>Arachnida</taxon>
        <taxon>Araneae</taxon>
        <taxon>Araneomorphae</taxon>
        <taxon>Entelegynae</taxon>
        <taxon>Araneoidea</taxon>
        <taxon>Araneidae</taxon>
        <taxon>Caerostris</taxon>
    </lineage>
</organism>
<keyword evidence="4" id="KW-0271">Exosome</keyword>
<dbReference type="Proteomes" id="UP001054945">
    <property type="component" value="Unassembled WGS sequence"/>
</dbReference>
<dbReference type="GO" id="GO:0006364">
    <property type="term" value="P:rRNA processing"/>
    <property type="evidence" value="ECO:0007669"/>
    <property type="project" value="UniProtKB-KW"/>
</dbReference>
<keyword evidence="5" id="KW-0539">Nucleus</keyword>
<dbReference type="GO" id="GO:0071051">
    <property type="term" value="P:poly(A)-dependent snoRNA 3'-end processing"/>
    <property type="evidence" value="ECO:0007669"/>
    <property type="project" value="TreeGrafter"/>
</dbReference>
<feature type="domain" description="Exoribonuclease phosphorolytic" evidence="6">
    <location>
        <begin position="5"/>
        <end position="118"/>
    </location>
</feature>
<evidence type="ECO:0000256" key="5">
    <source>
        <dbReference type="ARBA" id="ARBA00023242"/>
    </source>
</evidence>
<dbReference type="Pfam" id="PF01138">
    <property type="entry name" value="RNase_PH"/>
    <property type="match status" value="1"/>
</dbReference>
<comment type="caution">
    <text evidence="8">The sequence shown here is derived from an EMBL/GenBank/DDBJ whole genome shotgun (WGS) entry which is preliminary data.</text>
</comment>
<dbReference type="GO" id="GO:0034475">
    <property type="term" value="P:U4 snRNA 3'-end processing"/>
    <property type="evidence" value="ECO:0007669"/>
    <property type="project" value="TreeGrafter"/>
</dbReference>
<dbReference type="InterPro" id="IPR020568">
    <property type="entry name" value="Ribosomal_Su5_D2-typ_SF"/>
</dbReference>
<proteinExistence type="inferred from homology"/>
<dbReference type="CDD" id="cd11372">
    <property type="entry name" value="RNase_PH_RRP46"/>
    <property type="match status" value="1"/>
</dbReference>
<dbReference type="SUPFAM" id="SSF54211">
    <property type="entry name" value="Ribosomal protein S5 domain 2-like"/>
    <property type="match status" value="1"/>
</dbReference>
<dbReference type="Gene3D" id="3.30.230.70">
    <property type="entry name" value="GHMP Kinase, N-terminal domain"/>
    <property type="match status" value="1"/>
</dbReference>
<keyword evidence="3" id="KW-0698">rRNA processing</keyword>
<dbReference type="AlphaFoldDB" id="A0AAV4MVF1"/>
<dbReference type="GO" id="GO:0000177">
    <property type="term" value="C:cytoplasmic exosome (RNase complex)"/>
    <property type="evidence" value="ECO:0007669"/>
    <property type="project" value="TreeGrafter"/>
</dbReference>
<dbReference type="InterPro" id="IPR027408">
    <property type="entry name" value="PNPase/RNase_PH_dom_sf"/>
</dbReference>
<evidence type="ECO:0000256" key="2">
    <source>
        <dbReference type="ARBA" id="ARBA00006678"/>
    </source>
</evidence>
<dbReference type="GO" id="GO:0016075">
    <property type="term" value="P:rRNA catabolic process"/>
    <property type="evidence" value="ECO:0007669"/>
    <property type="project" value="TreeGrafter"/>
</dbReference>
<dbReference type="InterPro" id="IPR050080">
    <property type="entry name" value="RNase_PH"/>
</dbReference>
<dbReference type="SUPFAM" id="SSF55666">
    <property type="entry name" value="Ribonuclease PH domain 2-like"/>
    <property type="match status" value="1"/>
</dbReference>
<comment type="similarity">
    <text evidence="2">Belongs to the RNase PH family.</text>
</comment>
<dbReference type="GO" id="GO:0005730">
    <property type="term" value="C:nucleolus"/>
    <property type="evidence" value="ECO:0007669"/>
    <property type="project" value="TreeGrafter"/>
</dbReference>
<dbReference type="InterPro" id="IPR015847">
    <property type="entry name" value="ExoRNase_PH_dom2"/>
</dbReference>
<evidence type="ECO:0000313" key="9">
    <source>
        <dbReference type="Proteomes" id="UP001054945"/>
    </source>
</evidence>
<dbReference type="GO" id="GO:0000176">
    <property type="term" value="C:nuclear exosome (RNase complex)"/>
    <property type="evidence" value="ECO:0007669"/>
    <property type="project" value="TreeGrafter"/>
</dbReference>
<evidence type="ECO:0000256" key="1">
    <source>
        <dbReference type="ARBA" id="ARBA00004123"/>
    </source>
</evidence>
<dbReference type="GO" id="GO:0071028">
    <property type="term" value="P:nuclear mRNA surveillance"/>
    <property type="evidence" value="ECO:0007669"/>
    <property type="project" value="TreeGrafter"/>
</dbReference>
<dbReference type="InterPro" id="IPR036345">
    <property type="entry name" value="ExoRNase_PH_dom2_sf"/>
</dbReference>
<evidence type="ECO:0000259" key="6">
    <source>
        <dbReference type="Pfam" id="PF01138"/>
    </source>
</evidence>
<evidence type="ECO:0000256" key="4">
    <source>
        <dbReference type="ARBA" id="ARBA00022835"/>
    </source>
</evidence>
<dbReference type="EMBL" id="BPLR01002665">
    <property type="protein sequence ID" value="GIX76465.1"/>
    <property type="molecule type" value="Genomic_DNA"/>
</dbReference>
<dbReference type="GO" id="GO:0003723">
    <property type="term" value="F:RNA binding"/>
    <property type="evidence" value="ECO:0007669"/>
    <property type="project" value="TreeGrafter"/>
</dbReference>
<dbReference type="PANTHER" id="PTHR11953">
    <property type="entry name" value="EXOSOME COMPLEX COMPONENT"/>
    <property type="match status" value="1"/>
</dbReference>
<protein>
    <submittedName>
        <fullName evidence="8">Exosome complex component RRP46</fullName>
    </submittedName>
</protein>